<dbReference type="InterPro" id="IPR012312">
    <property type="entry name" value="Hemerythrin-like"/>
</dbReference>
<evidence type="ECO:0000313" key="2">
    <source>
        <dbReference type="EMBL" id="EGJ50684.1"/>
    </source>
</evidence>
<proteinExistence type="predicted"/>
<dbReference type="PANTHER" id="PTHR35585">
    <property type="entry name" value="HHE DOMAIN PROTEIN (AFU_ORTHOLOGUE AFUA_4G00730)"/>
    <property type="match status" value="1"/>
</dbReference>
<dbReference type="EMBL" id="CP003221">
    <property type="protein sequence ID" value="EGJ50684.1"/>
    <property type="molecule type" value="Genomic_DNA"/>
</dbReference>
<dbReference type="AlphaFoldDB" id="F3YXY2"/>
<dbReference type="HOGENOM" id="CLU_1728400_0_0_7"/>
<dbReference type="KEGG" id="daf:Desaf_2360"/>
<keyword evidence="3" id="KW-1185">Reference proteome</keyword>
<accession>F3YXY2</accession>
<sequence length="151" mass="17836">MDAVTLLKREDAKLLKILRKLEDTTSSDPAERELLVNQARIQIRAGQQAEEDILLPELRYYGRPEAAERTAQDGREILDTLDELLTQPPHRSEYQFIIERLHGQVLQHLEWKEHEMLPWLGRIITPEEAETLGERLERTMFDLRRRMAREV</sequence>
<reference evidence="2 3" key="1">
    <citation type="journal article" date="2011" name="J. Bacteriol.">
        <title>Genome sequence of the mercury-methylating and pleomorphic Desulfovibrio africanus Strain Walvis Bay.</title>
        <authorList>
            <person name="Brown S.D."/>
            <person name="Wall J.D."/>
            <person name="Kucken A.M."/>
            <person name="Gilmour C.C."/>
            <person name="Podar M."/>
            <person name="Brandt C.C."/>
            <person name="Teshima H."/>
            <person name="Detter J.C."/>
            <person name="Han C.S."/>
            <person name="Land M.L."/>
            <person name="Lucas S."/>
            <person name="Han J."/>
            <person name="Pennacchio L."/>
            <person name="Nolan M."/>
            <person name="Pitluck S."/>
            <person name="Woyke T."/>
            <person name="Goodwin L."/>
            <person name="Palumbo A.V."/>
            <person name="Elias D.A."/>
        </authorList>
    </citation>
    <scope>NUCLEOTIDE SEQUENCE [LARGE SCALE GENOMIC DNA]</scope>
    <source>
        <strain evidence="2 3">Walvis Bay</strain>
    </source>
</reference>
<dbReference type="Pfam" id="PF01814">
    <property type="entry name" value="Hemerythrin"/>
    <property type="match status" value="1"/>
</dbReference>
<protein>
    <recommendedName>
        <fullName evidence="1">Hemerythrin-like domain-containing protein</fullName>
    </recommendedName>
</protein>
<feature type="domain" description="Hemerythrin-like" evidence="1">
    <location>
        <begin position="3"/>
        <end position="120"/>
    </location>
</feature>
<organism evidence="2 3">
    <name type="scientific">Desulfocurvibacter africanus subsp. africanus str. Walvis Bay</name>
    <dbReference type="NCBI Taxonomy" id="690850"/>
    <lineage>
        <taxon>Bacteria</taxon>
        <taxon>Pseudomonadati</taxon>
        <taxon>Thermodesulfobacteriota</taxon>
        <taxon>Desulfovibrionia</taxon>
        <taxon>Desulfovibrionales</taxon>
        <taxon>Desulfovibrionaceae</taxon>
        <taxon>Desulfocurvibacter</taxon>
    </lineage>
</organism>
<name>F3YXY2_DESAF</name>
<dbReference type="Proteomes" id="UP000007844">
    <property type="component" value="Chromosome"/>
</dbReference>
<dbReference type="RefSeq" id="WP_014260387.1">
    <property type="nucleotide sequence ID" value="NC_016629.1"/>
</dbReference>
<evidence type="ECO:0000313" key="3">
    <source>
        <dbReference type="Proteomes" id="UP000007844"/>
    </source>
</evidence>
<gene>
    <name evidence="2" type="ORF">Desaf_2360</name>
</gene>
<dbReference type="PANTHER" id="PTHR35585:SF1">
    <property type="entry name" value="HHE DOMAIN PROTEIN (AFU_ORTHOLOGUE AFUA_4G00730)"/>
    <property type="match status" value="1"/>
</dbReference>
<evidence type="ECO:0000259" key="1">
    <source>
        <dbReference type="Pfam" id="PF01814"/>
    </source>
</evidence>
<dbReference type="Gene3D" id="1.20.120.520">
    <property type="entry name" value="nmb1532 protein domain like"/>
    <property type="match status" value="1"/>
</dbReference>